<proteinExistence type="predicted"/>
<dbReference type="EMBL" id="LR797144">
    <property type="protein sequence ID" value="CAB4189614.1"/>
    <property type="molecule type" value="Genomic_DNA"/>
</dbReference>
<sequence length="55" mass="6073">MGRGNFGYLIAQLAVETGIAPQALLDLDSVMLANILQVLKDRAKEMQSASRRNKR</sequence>
<dbReference type="EMBL" id="LR796450">
    <property type="protein sequence ID" value="CAB4145556.1"/>
    <property type="molecule type" value="Genomic_DNA"/>
</dbReference>
<gene>
    <name evidence="2" type="ORF">UFOVP1206_8</name>
    <name evidence="1" type="ORF">UFOVP480_18</name>
</gene>
<protein>
    <submittedName>
        <fullName evidence="2">Uncharacterized protein</fullName>
    </submittedName>
</protein>
<name>A0A6J5RDF5_9CAUD</name>
<organism evidence="2">
    <name type="scientific">uncultured Caudovirales phage</name>
    <dbReference type="NCBI Taxonomy" id="2100421"/>
    <lineage>
        <taxon>Viruses</taxon>
        <taxon>Duplodnaviria</taxon>
        <taxon>Heunggongvirae</taxon>
        <taxon>Uroviricota</taxon>
        <taxon>Caudoviricetes</taxon>
        <taxon>Peduoviridae</taxon>
        <taxon>Maltschvirus</taxon>
        <taxon>Maltschvirus maltsch</taxon>
    </lineage>
</organism>
<evidence type="ECO:0000313" key="1">
    <source>
        <dbReference type="EMBL" id="CAB4145556.1"/>
    </source>
</evidence>
<reference evidence="2" key="1">
    <citation type="submission" date="2020-05" db="EMBL/GenBank/DDBJ databases">
        <authorList>
            <person name="Chiriac C."/>
            <person name="Salcher M."/>
            <person name="Ghai R."/>
            <person name="Kavagutti S V."/>
        </authorList>
    </citation>
    <scope>NUCLEOTIDE SEQUENCE</scope>
</reference>
<evidence type="ECO:0000313" key="2">
    <source>
        <dbReference type="EMBL" id="CAB4189614.1"/>
    </source>
</evidence>
<accession>A0A6J5RDF5</accession>